<evidence type="ECO:0000313" key="14">
    <source>
        <dbReference type="EMBL" id="QWU87323.1"/>
    </source>
</evidence>
<comment type="similarity">
    <text evidence="3">Belongs to the peptidase M18 family.</text>
</comment>
<keyword evidence="10" id="KW-0482">Metalloprotease</keyword>
<dbReference type="SMART" id="SM00353">
    <property type="entry name" value="HLH"/>
    <property type="match status" value="1"/>
</dbReference>
<dbReference type="EMBL" id="CP076662">
    <property type="protein sequence ID" value="QWU87323.1"/>
    <property type="molecule type" value="Genomic_DNA"/>
</dbReference>
<keyword evidence="7" id="KW-0479">Metal-binding</keyword>
<dbReference type="NCBIfam" id="NF002759">
    <property type="entry name" value="PRK02813.1"/>
    <property type="match status" value="1"/>
</dbReference>
<protein>
    <recommendedName>
        <fullName evidence="4">aspartyl aminopeptidase</fullName>
        <ecNumber evidence="4">3.4.11.21</ecNumber>
    </recommendedName>
</protein>
<evidence type="ECO:0000256" key="11">
    <source>
        <dbReference type="SAM" id="Coils"/>
    </source>
</evidence>
<dbReference type="InterPro" id="IPR023358">
    <property type="entry name" value="Peptidase_M18_dom2"/>
</dbReference>
<feature type="compositionally biased region" description="Low complexity" evidence="12">
    <location>
        <begin position="72"/>
        <end position="91"/>
    </location>
</feature>
<dbReference type="EC" id="3.4.11.21" evidence="4"/>
<dbReference type="PANTHER" id="PTHR28570:SF3">
    <property type="entry name" value="ASPARTYL AMINOPEPTIDASE"/>
    <property type="match status" value="1"/>
</dbReference>
<dbReference type="InterPro" id="IPR001948">
    <property type="entry name" value="Peptidase_M18"/>
</dbReference>
<evidence type="ECO:0000313" key="15">
    <source>
        <dbReference type="Proteomes" id="UP000825434"/>
    </source>
</evidence>
<evidence type="ECO:0000256" key="9">
    <source>
        <dbReference type="ARBA" id="ARBA00022833"/>
    </source>
</evidence>
<dbReference type="Gene3D" id="3.40.630.10">
    <property type="entry name" value="Zn peptidases"/>
    <property type="match status" value="1"/>
</dbReference>
<feature type="compositionally biased region" description="Polar residues" evidence="12">
    <location>
        <begin position="227"/>
        <end position="240"/>
    </location>
</feature>
<dbReference type="Pfam" id="PF00010">
    <property type="entry name" value="HLH"/>
    <property type="match status" value="1"/>
</dbReference>
<dbReference type="PROSITE" id="PS50888">
    <property type="entry name" value="BHLH"/>
    <property type="match status" value="1"/>
</dbReference>
<feature type="coiled-coil region" evidence="11">
    <location>
        <begin position="405"/>
        <end position="439"/>
    </location>
</feature>
<comment type="cofactor">
    <cofactor evidence="2">
        <name>Zn(2+)</name>
        <dbReference type="ChEBI" id="CHEBI:29105"/>
    </cofactor>
</comment>
<organism evidence="14 15">
    <name type="scientific">Candidozyma haemuli</name>
    <dbReference type="NCBI Taxonomy" id="45357"/>
    <lineage>
        <taxon>Eukaryota</taxon>
        <taxon>Fungi</taxon>
        <taxon>Dikarya</taxon>
        <taxon>Ascomycota</taxon>
        <taxon>Saccharomycotina</taxon>
        <taxon>Pichiomycetes</taxon>
        <taxon>Metschnikowiaceae</taxon>
        <taxon>Candidozyma</taxon>
    </lineage>
</organism>
<dbReference type="SUPFAM" id="SSF53187">
    <property type="entry name" value="Zn-dependent exopeptidases"/>
    <property type="match status" value="1"/>
</dbReference>
<dbReference type="SUPFAM" id="SSF47459">
    <property type="entry name" value="HLH, helix-loop-helix DNA-binding domain"/>
    <property type="match status" value="1"/>
</dbReference>
<accession>A0ABX8I4D6</accession>
<dbReference type="Gene3D" id="2.30.250.10">
    <property type="entry name" value="Aminopeptidase i, Domain 2"/>
    <property type="match status" value="1"/>
</dbReference>
<keyword evidence="9" id="KW-0862">Zinc</keyword>
<dbReference type="Gene3D" id="4.10.280.10">
    <property type="entry name" value="Helix-loop-helix DNA-binding domain"/>
    <property type="match status" value="1"/>
</dbReference>
<reference evidence="14 15" key="1">
    <citation type="submission" date="2021-06" db="EMBL/GenBank/DDBJ databases">
        <title>Candida outbreak in Lebanon.</title>
        <authorList>
            <person name="Finianos M."/>
        </authorList>
    </citation>
    <scope>NUCLEOTIDE SEQUENCE [LARGE SCALE GENOMIC DNA]</scope>
    <source>
        <strain evidence="14">CA3LBN</strain>
    </source>
</reference>
<gene>
    <name evidence="14" type="ORF">CA3LBN_001588</name>
</gene>
<keyword evidence="6" id="KW-0645">Protease</keyword>
<evidence type="ECO:0000256" key="2">
    <source>
        <dbReference type="ARBA" id="ARBA00001947"/>
    </source>
</evidence>
<evidence type="ECO:0000256" key="6">
    <source>
        <dbReference type="ARBA" id="ARBA00022670"/>
    </source>
</evidence>
<evidence type="ECO:0000256" key="8">
    <source>
        <dbReference type="ARBA" id="ARBA00022801"/>
    </source>
</evidence>
<evidence type="ECO:0000256" key="4">
    <source>
        <dbReference type="ARBA" id="ARBA00011965"/>
    </source>
</evidence>
<feature type="compositionally biased region" description="Polar residues" evidence="12">
    <location>
        <begin position="26"/>
        <end position="66"/>
    </location>
</feature>
<evidence type="ECO:0000256" key="7">
    <source>
        <dbReference type="ARBA" id="ARBA00022723"/>
    </source>
</evidence>
<dbReference type="Proteomes" id="UP000825434">
    <property type="component" value="Chromosome 2"/>
</dbReference>
<evidence type="ECO:0000256" key="10">
    <source>
        <dbReference type="ARBA" id="ARBA00023049"/>
    </source>
</evidence>
<dbReference type="PANTHER" id="PTHR28570">
    <property type="entry name" value="ASPARTYL AMINOPEPTIDASE"/>
    <property type="match status" value="1"/>
</dbReference>
<keyword evidence="8" id="KW-0378">Hydrolase</keyword>
<dbReference type="CDD" id="cd05658">
    <property type="entry name" value="M18_DAP"/>
    <property type="match status" value="1"/>
</dbReference>
<dbReference type="InterPro" id="IPR011598">
    <property type="entry name" value="bHLH_dom"/>
</dbReference>
<dbReference type="InterPro" id="IPR036638">
    <property type="entry name" value="HLH_DNA-bd_sf"/>
</dbReference>
<feature type="compositionally biased region" description="Polar residues" evidence="12">
    <location>
        <begin position="107"/>
        <end position="117"/>
    </location>
</feature>
<evidence type="ECO:0000256" key="1">
    <source>
        <dbReference type="ARBA" id="ARBA00001335"/>
    </source>
</evidence>
<evidence type="ECO:0000256" key="3">
    <source>
        <dbReference type="ARBA" id="ARBA00008290"/>
    </source>
</evidence>
<sequence>MEDFLRDSPFDESSTTDSSKAKQYDSYLNYSQGQDGSSQDEFSRVQPQTADSQPQTDHFSLDLNQQIKEEYSSPTVTSPTTFQSPTQSASQGQQNLNPNDPYFSTFEFLSSPSQQPVSPRYQPQGPASSEFTAGFGTQADPLQFSMNDNFTNLDQLVSPENNVNDSGINMFSSAQYFSPNTRANHYNHLSAIAEDSLPNSYQNTFSPELSRHGSVSIPPSGEPYVSPSANAFLSPQSRPQDGNFDNLRSPYSGTSFPNSPPPPLNLNMSKSIPTSVNFNQTSFNDSHTQRPSQQQSIENTLSPPSSSALGTSAPSNSKKSEPYPTSGKQLTQEEKAKRRREFHNAVERRRRDLIKEKIKELGFLVPPSLLNPQNSAEMKELLATVKVRDSKPNKATILSTSVDYIIHLEKVAERQEQRRKEIEREIAELESGVGKVKLEDPDETLNNSTGLPDQVGLPNQDTQFNPDDFFSDVIADNNHDLKAAQRFVDYVNASPSPYHAVHNVKSLLVKKGFKVLKEKDSWDIQPDSSYVVTRNGSSLIAFSTGTDYKPGNPVAIIGAHTDSPCLRIKPISKKSNQGFIEIGVETYGGLIAHSWFDRDLSVAGRVYIRDNAGNYVPKLLHLNKPLMRIPTLAIHLNRDANTKFEFNRETELLPIAGQEDFGHSCKDDPALQFPEEAFNAVKHVVERHNESLVTLIAKELGVEPKQIEDFELVLGDYQPATLGGLHDEFIFGPRQDNLTSCFAAAEALADAHSANDGVAMISLFDHEEIGSVSAQGADSSFLPDVLSRLAANESGDFPRMCNRSFLLSSDQAHGVHPNYERFYEKVNKPEVNKGPVIKINANQRYATNSRGIVLIKAVANAARVPLQLFVVRNDSPCGSTIGPMLSAKLGIRTLDLGNPQLSMHSIRETGGSHDIERLTSLFNGFLSNYVKEDAKIECD</sequence>
<keyword evidence="11" id="KW-0175">Coiled coil</keyword>
<evidence type="ECO:0000256" key="12">
    <source>
        <dbReference type="SAM" id="MobiDB-lite"/>
    </source>
</evidence>
<dbReference type="PRINTS" id="PR00932">
    <property type="entry name" value="AMINO1PTASE"/>
</dbReference>
<keyword evidence="5" id="KW-0031">Aminopeptidase</keyword>
<comment type="catalytic activity">
    <reaction evidence="1">
        <text>Release of an N-terminal aspartate or glutamate from a peptide, with a preference for aspartate.</text>
        <dbReference type="EC" id="3.4.11.21"/>
    </reaction>
</comment>
<name>A0ABX8I4D6_9ASCO</name>
<feature type="domain" description="BHLH" evidence="13">
    <location>
        <begin position="338"/>
        <end position="408"/>
    </location>
</feature>
<feature type="compositionally biased region" description="Polar residues" evidence="12">
    <location>
        <begin position="268"/>
        <end position="317"/>
    </location>
</feature>
<feature type="region of interest" description="Disordered" evidence="12">
    <location>
        <begin position="203"/>
        <end position="344"/>
    </location>
</feature>
<proteinExistence type="inferred from homology"/>
<dbReference type="SUPFAM" id="SSF101821">
    <property type="entry name" value="Aminopeptidase/glucanase lid domain"/>
    <property type="match status" value="1"/>
</dbReference>
<keyword evidence="15" id="KW-1185">Reference proteome</keyword>
<feature type="region of interest" description="Disordered" evidence="12">
    <location>
        <begin position="1"/>
        <end position="127"/>
    </location>
</feature>
<dbReference type="Pfam" id="PF02127">
    <property type="entry name" value="Peptidase_M18"/>
    <property type="match status" value="1"/>
</dbReference>
<dbReference type="CDD" id="cd11387">
    <property type="entry name" value="bHLHzip_USF_MITF"/>
    <property type="match status" value="1"/>
</dbReference>
<feature type="compositionally biased region" description="Basic and acidic residues" evidence="12">
    <location>
        <begin position="331"/>
        <end position="344"/>
    </location>
</feature>
<evidence type="ECO:0000259" key="13">
    <source>
        <dbReference type="PROSITE" id="PS50888"/>
    </source>
</evidence>
<evidence type="ECO:0000256" key="5">
    <source>
        <dbReference type="ARBA" id="ARBA00022438"/>
    </source>
</evidence>